<dbReference type="EMBL" id="JBHSMU010000009">
    <property type="protein sequence ID" value="MFC5460178.1"/>
    <property type="molecule type" value="Genomic_DNA"/>
</dbReference>
<evidence type="ECO:0000313" key="3">
    <source>
        <dbReference type="Proteomes" id="UP001596050"/>
    </source>
</evidence>
<gene>
    <name evidence="2" type="ORF">ACFPN5_10210</name>
</gene>
<protein>
    <recommendedName>
        <fullName evidence="4">Methyl-accepting chemotaxis protein</fullName>
    </recommendedName>
</protein>
<comment type="caution">
    <text evidence="2">The sequence shown here is derived from an EMBL/GenBank/DDBJ whole genome shotgun (WGS) entry which is preliminary data.</text>
</comment>
<dbReference type="RefSeq" id="WP_379782781.1">
    <property type="nucleotide sequence ID" value="NZ_JBHSMU010000009.1"/>
</dbReference>
<organism evidence="2 3">
    <name type="scientific">Massilia niabensis</name>
    <dbReference type="NCBI Taxonomy" id="544910"/>
    <lineage>
        <taxon>Bacteria</taxon>
        <taxon>Pseudomonadati</taxon>
        <taxon>Pseudomonadota</taxon>
        <taxon>Betaproteobacteria</taxon>
        <taxon>Burkholderiales</taxon>
        <taxon>Oxalobacteraceae</taxon>
        <taxon>Telluria group</taxon>
        <taxon>Massilia</taxon>
    </lineage>
</organism>
<keyword evidence="1" id="KW-0812">Transmembrane</keyword>
<keyword evidence="1" id="KW-0472">Membrane</keyword>
<name>A0ABW0L5C9_9BURK</name>
<evidence type="ECO:0000256" key="1">
    <source>
        <dbReference type="SAM" id="Phobius"/>
    </source>
</evidence>
<sequence>MNKTEFNKMGKLILASIALMGLGTMLLGPISYFAMLFGCGPLVWYHVKVLLPKARDGLTQAEIDSVYYFGFLITVGALSISAVMVGLHGALASVNGVVIHFGTGLIATAYAVVARLHLQSRGVRMNEQTLEEAMDRYVLKSGELVKNIDDATQHLAVFSRDIVSRTIEAAESIQRSANEKMLDTAAQFSRDMSATVEEARQGVHDFRLALNSTAFAAERKEYVDSMRGTVEASQNLNRAMVELVAKTLEKVGATKQSTSAATALATSLNQFALQVKELGGPQGSMVQSTVSLKDATVSVVEAHAAIADTVDSLQDLLETVDSSGTALKAVRTVSKRATDQLDALHASSEKVGEVAVHVSELANSTKSLVERIRSLDTVVEDLSFTAGALASNLEKAEVASSGFDEELARLPKHAEAVEAFGARMEKSFESVANEVKSRLTNSTRVLDDDMRRSANSASILADQLSEAAKAIKDFRVESELAESKP</sequence>
<reference evidence="3" key="1">
    <citation type="journal article" date="2019" name="Int. J. Syst. Evol. Microbiol.">
        <title>The Global Catalogue of Microorganisms (GCM) 10K type strain sequencing project: providing services to taxonomists for standard genome sequencing and annotation.</title>
        <authorList>
            <consortium name="The Broad Institute Genomics Platform"/>
            <consortium name="The Broad Institute Genome Sequencing Center for Infectious Disease"/>
            <person name="Wu L."/>
            <person name="Ma J."/>
        </authorList>
    </citation>
    <scope>NUCLEOTIDE SEQUENCE [LARGE SCALE GENOMIC DNA]</scope>
    <source>
        <strain evidence="3">KACC 12649</strain>
    </source>
</reference>
<dbReference type="Proteomes" id="UP001596050">
    <property type="component" value="Unassembled WGS sequence"/>
</dbReference>
<accession>A0ABW0L5C9</accession>
<evidence type="ECO:0008006" key="4">
    <source>
        <dbReference type="Google" id="ProtNLM"/>
    </source>
</evidence>
<feature type="transmembrane region" description="Helical" evidence="1">
    <location>
        <begin position="97"/>
        <end position="118"/>
    </location>
</feature>
<proteinExistence type="predicted"/>
<keyword evidence="1" id="KW-1133">Transmembrane helix</keyword>
<feature type="transmembrane region" description="Helical" evidence="1">
    <location>
        <begin position="66"/>
        <end position="91"/>
    </location>
</feature>
<evidence type="ECO:0000313" key="2">
    <source>
        <dbReference type="EMBL" id="MFC5460178.1"/>
    </source>
</evidence>
<keyword evidence="3" id="KW-1185">Reference proteome</keyword>
<feature type="transmembrane region" description="Helical" evidence="1">
    <location>
        <begin position="12"/>
        <end position="45"/>
    </location>
</feature>